<dbReference type="EMBL" id="ML986484">
    <property type="protein sequence ID" value="KAF2281385.1"/>
    <property type="molecule type" value="Genomic_DNA"/>
</dbReference>
<protein>
    <submittedName>
        <fullName evidence="2">Uncharacterized protein</fullName>
    </submittedName>
</protein>
<dbReference type="Proteomes" id="UP000800097">
    <property type="component" value="Unassembled WGS sequence"/>
</dbReference>
<dbReference type="AlphaFoldDB" id="A0A6A6JYV2"/>
<organism evidence="2 3">
    <name type="scientific">Westerdykella ornata</name>
    <dbReference type="NCBI Taxonomy" id="318751"/>
    <lineage>
        <taxon>Eukaryota</taxon>
        <taxon>Fungi</taxon>
        <taxon>Dikarya</taxon>
        <taxon>Ascomycota</taxon>
        <taxon>Pezizomycotina</taxon>
        <taxon>Dothideomycetes</taxon>
        <taxon>Pleosporomycetidae</taxon>
        <taxon>Pleosporales</taxon>
        <taxon>Sporormiaceae</taxon>
        <taxon>Westerdykella</taxon>
    </lineage>
</organism>
<evidence type="ECO:0000313" key="2">
    <source>
        <dbReference type="EMBL" id="KAF2281385.1"/>
    </source>
</evidence>
<dbReference type="PANTHER" id="PTHR39474:SF1">
    <property type="entry name" value="FUNGAL SPECIFIC TRANSCRIPTION FACTOR"/>
    <property type="match status" value="1"/>
</dbReference>
<dbReference type="RefSeq" id="XP_033658922.1">
    <property type="nucleotide sequence ID" value="XM_033797444.1"/>
</dbReference>
<dbReference type="PANTHER" id="PTHR39474">
    <property type="entry name" value="UNNAMED PRODUCT"/>
    <property type="match status" value="1"/>
</dbReference>
<keyword evidence="3" id="KW-1185">Reference proteome</keyword>
<evidence type="ECO:0000256" key="1">
    <source>
        <dbReference type="SAM" id="MobiDB-lite"/>
    </source>
</evidence>
<gene>
    <name evidence="2" type="ORF">EI97DRAFT_429432</name>
</gene>
<feature type="compositionally biased region" description="Polar residues" evidence="1">
    <location>
        <begin position="71"/>
        <end position="80"/>
    </location>
</feature>
<evidence type="ECO:0000313" key="3">
    <source>
        <dbReference type="Proteomes" id="UP000800097"/>
    </source>
</evidence>
<name>A0A6A6JYV2_WESOR</name>
<accession>A0A6A6JYV2</accession>
<proteinExistence type="predicted"/>
<dbReference type="OrthoDB" id="4590138at2759"/>
<dbReference type="GeneID" id="54550619"/>
<sequence>MKRFVYAQRTITSWHIRTVRPAPSTIHSRAMSTEKTPKEQPETTSMDPNLSDQQASSQPLPLPEPPKDTDATTLDVSTGQSVKLDKLGPMVVNRDGTLSRIANWEHMTEIERNNTLRVLGKRNQVRLGALRNDEANGEESGGK</sequence>
<feature type="region of interest" description="Disordered" evidence="1">
    <location>
        <begin position="22"/>
        <end position="80"/>
    </location>
</feature>
<reference evidence="2" key="1">
    <citation type="journal article" date="2020" name="Stud. Mycol.">
        <title>101 Dothideomycetes genomes: a test case for predicting lifestyles and emergence of pathogens.</title>
        <authorList>
            <person name="Haridas S."/>
            <person name="Albert R."/>
            <person name="Binder M."/>
            <person name="Bloem J."/>
            <person name="Labutti K."/>
            <person name="Salamov A."/>
            <person name="Andreopoulos B."/>
            <person name="Baker S."/>
            <person name="Barry K."/>
            <person name="Bills G."/>
            <person name="Bluhm B."/>
            <person name="Cannon C."/>
            <person name="Castanera R."/>
            <person name="Culley D."/>
            <person name="Daum C."/>
            <person name="Ezra D."/>
            <person name="Gonzalez J."/>
            <person name="Henrissat B."/>
            <person name="Kuo A."/>
            <person name="Liang C."/>
            <person name="Lipzen A."/>
            <person name="Lutzoni F."/>
            <person name="Magnuson J."/>
            <person name="Mondo S."/>
            <person name="Nolan M."/>
            <person name="Ohm R."/>
            <person name="Pangilinan J."/>
            <person name="Park H.-J."/>
            <person name="Ramirez L."/>
            <person name="Alfaro M."/>
            <person name="Sun H."/>
            <person name="Tritt A."/>
            <person name="Yoshinaga Y."/>
            <person name="Zwiers L.-H."/>
            <person name="Turgeon B."/>
            <person name="Goodwin S."/>
            <person name="Spatafora J."/>
            <person name="Crous P."/>
            <person name="Grigoriev I."/>
        </authorList>
    </citation>
    <scope>NUCLEOTIDE SEQUENCE</scope>
    <source>
        <strain evidence="2">CBS 379.55</strain>
    </source>
</reference>
<feature type="compositionally biased region" description="Polar residues" evidence="1">
    <location>
        <begin position="45"/>
        <end position="59"/>
    </location>
</feature>